<keyword evidence="5 7" id="KW-1133">Transmembrane helix</keyword>
<evidence type="ECO:0000256" key="3">
    <source>
        <dbReference type="ARBA" id="ARBA00022475"/>
    </source>
</evidence>
<evidence type="ECO:0000256" key="1">
    <source>
        <dbReference type="ARBA" id="ARBA00004651"/>
    </source>
</evidence>
<evidence type="ECO:0000259" key="8">
    <source>
        <dbReference type="Pfam" id="PF03600"/>
    </source>
</evidence>
<evidence type="ECO:0000256" key="4">
    <source>
        <dbReference type="ARBA" id="ARBA00022692"/>
    </source>
</evidence>
<comment type="subcellular location">
    <subcellularLocation>
        <location evidence="1">Cell membrane</location>
        <topology evidence="1">Multi-pass membrane protein</topology>
    </subcellularLocation>
</comment>
<feature type="transmembrane region" description="Helical" evidence="7">
    <location>
        <begin position="199"/>
        <end position="232"/>
    </location>
</feature>
<keyword evidence="10" id="KW-1185">Reference proteome</keyword>
<feature type="transmembrane region" description="Helical" evidence="7">
    <location>
        <begin position="305"/>
        <end position="331"/>
    </location>
</feature>
<name>A0A1L8TPX6_9ENTE</name>
<feature type="transmembrane region" description="Helical" evidence="7">
    <location>
        <begin position="276"/>
        <end position="299"/>
    </location>
</feature>
<keyword evidence="3" id="KW-1003">Cell membrane</keyword>
<sequence>MKNSVNYFKNNKLLSFSFLLAVISCIIGRFSVEDIDFKVILTLFGLMLLIQGFEEIGFLRFVAERSLHYSKDSRQLVQLMIALSLIGSMFLTNDVAILTLLPIYLKILQLLPQFKGRFLGAVLIIVAANLGSSFFPFGNPQNLYLYDFYHVALGQFLSWMGAVLLLSIVLLGILTFLIEKDPLTEMTLKEYQVDRKAGLLFALLMLVMILVVLNIFSYLWAVAMVAMIILFYRRELFARVDYGLLLTFVFFFIIVGNIGQMATIKNALQSLDGRNVYLASLGLSQVISNVPAAFLIAPFTTDQQAVILGVNIGGLGTLIASLANLIGYNLFREYYPDETRKFLGVFSGVNFSLLLVLGGLFYFVIH</sequence>
<dbReference type="GO" id="GO:0005886">
    <property type="term" value="C:plasma membrane"/>
    <property type="evidence" value="ECO:0007669"/>
    <property type="project" value="UniProtKB-SubCell"/>
</dbReference>
<dbReference type="PROSITE" id="PS51257">
    <property type="entry name" value="PROKAR_LIPOPROTEIN"/>
    <property type="match status" value="1"/>
</dbReference>
<keyword evidence="4 7" id="KW-0812">Transmembrane</keyword>
<evidence type="ECO:0000313" key="9">
    <source>
        <dbReference type="EMBL" id="OJG46172.1"/>
    </source>
</evidence>
<proteinExistence type="predicted"/>
<feature type="transmembrane region" description="Helical" evidence="7">
    <location>
        <begin position="39"/>
        <end position="59"/>
    </location>
</feature>
<evidence type="ECO:0000256" key="5">
    <source>
        <dbReference type="ARBA" id="ARBA00022989"/>
    </source>
</evidence>
<evidence type="ECO:0000313" key="10">
    <source>
        <dbReference type="Proteomes" id="UP000182077"/>
    </source>
</evidence>
<feature type="transmembrane region" description="Helical" evidence="7">
    <location>
        <begin position="157"/>
        <end position="178"/>
    </location>
</feature>
<dbReference type="EMBL" id="JXKQ01000003">
    <property type="protein sequence ID" value="OJG46172.1"/>
    <property type="molecule type" value="Genomic_DNA"/>
</dbReference>
<evidence type="ECO:0000256" key="7">
    <source>
        <dbReference type="SAM" id="Phobius"/>
    </source>
</evidence>
<dbReference type="PANTHER" id="PTHR43302">
    <property type="entry name" value="TRANSPORTER ARSB-RELATED"/>
    <property type="match status" value="1"/>
</dbReference>
<dbReference type="Proteomes" id="UP000182077">
    <property type="component" value="Unassembled WGS sequence"/>
</dbReference>
<dbReference type="STRING" id="249189.RV04_GL001338"/>
<feature type="transmembrane region" description="Helical" evidence="7">
    <location>
        <begin position="343"/>
        <end position="365"/>
    </location>
</feature>
<evidence type="ECO:0000256" key="6">
    <source>
        <dbReference type="ARBA" id="ARBA00023136"/>
    </source>
</evidence>
<accession>A0A1L8TPX6</accession>
<comment type="caution">
    <text evidence="9">The sequence shown here is derived from an EMBL/GenBank/DDBJ whole genome shotgun (WGS) entry which is preliminary data.</text>
</comment>
<feature type="transmembrane region" description="Helical" evidence="7">
    <location>
        <begin position="244"/>
        <end position="264"/>
    </location>
</feature>
<feature type="transmembrane region" description="Helical" evidence="7">
    <location>
        <begin position="13"/>
        <end position="32"/>
    </location>
</feature>
<dbReference type="RefSeq" id="WP_071857268.1">
    <property type="nucleotide sequence ID" value="NZ_JBHSHK010000001.1"/>
</dbReference>
<dbReference type="OrthoDB" id="3177666at2"/>
<dbReference type="Pfam" id="PF03600">
    <property type="entry name" value="CitMHS"/>
    <property type="match status" value="1"/>
</dbReference>
<dbReference type="GO" id="GO:0055085">
    <property type="term" value="P:transmembrane transport"/>
    <property type="evidence" value="ECO:0007669"/>
    <property type="project" value="InterPro"/>
</dbReference>
<dbReference type="AlphaFoldDB" id="A0A1L8TPX6"/>
<protein>
    <recommendedName>
        <fullName evidence="8">Citrate transporter-like domain-containing protein</fullName>
    </recommendedName>
</protein>
<feature type="transmembrane region" description="Helical" evidence="7">
    <location>
        <begin position="117"/>
        <end position="137"/>
    </location>
</feature>
<dbReference type="InterPro" id="IPR004680">
    <property type="entry name" value="Cit_transptr-like_dom"/>
</dbReference>
<organism evidence="9 10">
    <name type="scientific">Enterococcus hermanniensis</name>
    <dbReference type="NCBI Taxonomy" id="249189"/>
    <lineage>
        <taxon>Bacteria</taxon>
        <taxon>Bacillati</taxon>
        <taxon>Bacillota</taxon>
        <taxon>Bacilli</taxon>
        <taxon>Lactobacillales</taxon>
        <taxon>Enterococcaceae</taxon>
        <taxon>Enterococcus</taxon>
    </lineage>
</organism>
<keyword evidence="2" id="KW-0813">Transport</keyword>
<dbReference type="PANTHER" id="PTHR43302:SF5">
    <property type="entry name" value="TRANSPORTER ARSB-RELATED"/>
    <property type="match status" value="1"/>
</dbReference>
<keyword evidence="6 7" id="KW-0472">Membrane</keyword>
<feature type="transmembrane region" description="Helical" evidence="7">
    <location>
        <begin position="79"/>
        <end position="105"/>
    </location>
</feature>
<evidence type="ECO:0000256" key="2">
    <source>
        <dbReference type="ARBA" id="ARBA00022448"/>
    </source>
</evidence>
<gene>
    <name evidence="9" type="ORF">RV04_GL001338</name>
</gene>
<reference evidence="9 10" key="1">
    <citation type="submission" date="2014-12" db="EMBL/GenBank/DDBJ databases">
        <title>Draft genome sequences of 29 type strains of Enterococci.</title>
        <authorList>
            <person name="Zhong Z."/>
            <person name="Sun Z."/>
            <person name="Liu W."/>
            <person name="Zhang W."/>
            <person name="Zhang H."/>
        </authorList>
    </citation>
    <scope>NUCLEOTIDE SEQUENCE [LARGE SCALE GENOMIC DNA]</scope>
    <source>
        <strain evidence="9 10">DSM 17122</strain>
    </source>
</reference>
<feature type="domain" description="Citrate transporter-like" evidence="8">
    <location>
        <begin position="17"/>
        <end position="300"/>
    </location>
</feature>